<evidence type="ECO:0000313" key="4">
    <source>
        <dbReference type="Proteomes" id="UP001163823"/>
    </source>
</evidence>
<dbReference type="Proteomes" id="UP001163823">
    <property type="component" value="Chromosome 5"/>
</dbReference>
<feature type="compositionally biased region" description="Low complexity" evidence="1">
    <location>
        <begin position="860"/>
        <end position="879"/>
    </location>
</feature>
<sequence length="1006" mass="113599">MARQGVTLMCYWNGRMITGQHGISYEGAVPKPIRVNYGITLNDLLDKIYGVTGYEKELFKLKIICRYPACREYISVPIDDDESIDIMFDVARQPGTNCMELYIEREPVPNDVQVNIGAPVLNDNRVNITAPIHSDNQLNVAAPTHSDNQVNVTTQTHNGNEVHVSTTTQIDDNQVNFTTQIHTDNEVHVPNDVQVNVTAPVLNDNRVNITALIHGDDQLDVTAPTHSDNQVNVTSQIHTDNKVHVTTTTQIDDNQVPVQVCQQEAKVDYLLDPGPVDNSVLVLQNQHRSEAIWAGEDPGVLTCRQRLASMMREWPLDHRIRRFVIQCGFYGVHRIGFIQIDWPLITALVERWRQETHTFHFAVGESTVTLQDVAVLLGLQIQGHAITGKADLQWDDLCEELLGLRPDRTVIHGSALKLSWLRTHFQHPPSDADDVTLQRYARAYILGLIGSALFTDKSGADVQLIFLPLLRDFALVPQFSWGSAVLAHLYRELCRGCRNGASEIAGSLVLLQLWAWERLSIGRPEKLGGRAQDPGLPEDDDIADLDVGDAGVDDEQLQKEPLGCRWRAPVIRRDNPQRALIFYRDQLDQQTDDQMIWQPYTPERVASLPDVCLRDQHVWRTIAPLICYDAIEWHRPDRVLRQFGLRQGIPMDCDTEVKLHAIDRRGRHHYNWKLYHGRYIQLWEARDETIATGEPTEHPMHYHDPYMKWYRSITRRMITPLTQRPHMRFQPSSGTTHLLVQSLTTIYDQCTTTLSAFESDNAMQALTDIQTLCIRVLQIIGETRHLDARPAAIPRYSSTVVQSSPLHVNNMDVQLHLNHEGSAPQQTTPPATAKATSVRGRSRGRGSGNNRGRGGAASHVRTATSSCSSRSVAAAARTSPQRTDDMDRNILHCNQVEATSPAEPIHHFEGEKEFETVAPLPVGMTQMLDSNNEMERSILPPAEAVNLLHDEREAEPEESVHLFQTEKEVEAEPILYSCSKEELSQETQEESSHVTRPKKKKKAKHS</sequence>
<dbReference type="AlphaFoldDB" id="A0AAD7M0Z3"/>
<gene>
    <name evidence="3" type="ORF">O6P43_012125</name>
</gene>
<organism evidence="3 4">
    <name type="scientific">Quillaja saponaria</name>
    <name type="common">Soap bark tree</name>
    <dbReference type="NCBI Taxonomy" id="32244"/>
    <lineage>
        <taxon>Eukaryota</taxon>
        <taxon>Viridiplantae</taxon>
        <taxon>Streptophyta</taxon>
        <taxon>Embryophyta</taxon>
        <taxon>Tracheophyta</taxon>
        <taxon>Spermatophyta</taxon>
        <taxon>Magnoliopsida</taxon>
        <taxon>eudicotyledons</taxon>
        <taxon>Gunneridae</taxon>
        <taxon>Pentapetalae</taxon>
        <taxon>rosids</taxon>
        <taxon>fabids</taxon>
        <taxon>Fabales</taxon>
        <taxon>Quillajaceae</taxon>
        <taxon>Quillaja</taxon>
    </lineage>
</organism>
<evidence type="ECO:0000256" key="1">
    <source>
        <dbReference type="SAM" id="MobiDB-lite"/>
    </source>
</evidence>
<feature type="region of interest" description="Disordered" evidence="1">
    <location>
        <begin position="820"/>
        <end position="885"/>
    </location>
</feature>
<protein>
    <submittedName>
        <fullName evidence="3">Serine/threonine-protein phosphatase 7 long form-like</fullName>
    </submittedName>
</protein>
<proteinExistence type="predicted"/>
<dbReference type="InterPro" id="IPR019557">
    <property type="entry name" value="AminoTfrase-like_pln_mobile"/>
</dbReference>
<dbReference type="PANTHER" id="PTHR46033">
    <property type="entry name" value="PROTEIN MAIN-LIKE 2"/>
    <property type="match status" value="1"/>
</dbReference>
<keyword evidence="4" id="KW-1185">Reference proteome</keyword>
<feature type="compositionally biased region" description="Gly residues" evidence="1">
    <location>
        <begin position="845"/>
        <end position="855"/>
    </location>
</feature>
<evidence type="ECO:0000313" key="3">
    <source>
        <dbReference type="EMBL" id="KAJ7967943.1"/>
    </source>
</evidence>
<feature type="region of interest" description="Disordered" evidence="1">
    <location>
        <begin position="979"/>
        <end position="1006"/>
    </location>
</feature>
<dbReference type="EMBL" id="JARAOO010000005">
    <property type="protein sequence ID" value="KAJ7967943.1"/>
    <property type="molecule type" value="Genomic_DNA"/>
</dbReference>
<name>A0AAD7M0Z3_QUISA</name>
<comment type="caution">
    <text evidence="3">The sequence shown here is derived from an EMBL/GenBank/DDBJ whole genome shotgun (WGS) entry which is preliminary data.</text>
</comment>
<dbReference type="PANTHER" id="PTHR46033:SF8">
    <property type="entry name" value="PROTEIN MAINTENANCE OF MERISTEMS-LIKE"/>
    <property type="match status" value="1"/>
</dbReference>
<feature type="domain" description="Aminotransferase-like plant mobile" evidence="2">
    <location>
        <begin position="328"/>
        <end position="711"/>
    </location>
</feature>
<dbReference type="KEGG" id="qsa:O6P43_012125"/>
<accession>A0AAD7M0Z3</accession>
<dbReference type="GO" id="GO:0010073">
    <property type="term" value="P:meristem maintenance"/>
    <property type="evidence" value="ECO:0007669"/>
    <property type="project" value="InterPro"/>
</dbReference>
<feature type="compositionally biased region" description="Low complexity" evidence="1">
    <location>
        <begin position="823"/>
        <end position="836"/>
    </location>
</feature>
<feature type="compositionally biased region" description="Basic residues" evidence="1">
    <location>
        <begin position="995"/>
        <end position="1006"/>
    </location>
</feature>
<dbReference type="InterPro" id="IPR044824">
    <property type="entry name" value="MAIN-like"/>
</dbReference>
<dbReference type="Pfam" id="PF10536">
    <property type="entry name" value="PMD"/>
    <property type="match status" value="1"/>
</dbReference>
<evidence type="ECO:0000259" key="2">
    <source>
        <dbReference type="Pfam" id="PF10536"/>
    </source>
</evidence>
<reference evidence="3" key="1">
    <citation type="journal article" date="2023" name="Science">
        <title>Elucidation of the pathway for biosynthesis of saponin adjuvants from the soapbark tree.</title>
        <authorList>
            <person name="Reed J."/>
            <person name="Orme A."/>
            <person name="El-Demerdash A."/>
            <person name="Owen C."/>
            <person name="Martin L.B.B."/>
            <person name="Misra R.C."/>
            <person name="Kikuchi S."/>
            <person name="Rejzek M."/>
            <person name="Martin A.C."/>
            <person name="Harkess A."/>
            <person name="Leebens-Mack J."/>
            <person name="Louveau T."/>
            <person name="Stephenson M.J."/>
            <person name="Osbourn A."/>
        </authorList>
    </citation>
    <scope>NUCLEOTIDE SEQUENCE</scope>
    <source>
        <strain evidence="3">S10</strain>
    </source>
</reference>